<accession>A0A7R9L8M0</accession>
<dbReference type="SMART" id="SM00369">
    <property type="entry name" value="LRR_TYP"/>
    <property type="match status" value="2"/>
</dbReference>
<feature type="domain" description="C2H2-type" evidence="3">
    <location>
        <begin position="59"/>
        <end position="81"/>
    </location>
</feature>
<dbReference type="SUPFAM" id="SSF52058">
    <property type="entry name" value="L domain-like"/>
    <property type="match status" value="1"/>
</dbReference>
<dbReference type="PANTHER" id="PTHR24366:SF96">
    <property type="entry name" value="LEUCINE RICH REPEAT CONTAINING 53"/>
    <property type="match status" value="1"/>
</dbReference>
<dbReference type="EMBL" id="OC914874">
    <property type="protein sequence ID" value="CAD7637100.1"/>
    <property type="molecule type" value="Genomic_DNA"/>
</dbReference>
<name>A0A7R9L8M0_9ACAR</name>
<keyword evidence="2" id="KW-0677">Repeat</keyword>
<dbReference type="Proteomes" id="UP000728032">
    <property type="component" value="Unassembled WGS sequence"/>
</dbReference>
<dbReference type="InterPro" id="IPR032675">
    <property type="entry name" value="LRR_dom_sf"/>
</dbReference>
<dbReference type="InterPro" id="IPR013087">
    <property type="entry name" value="Znf_C2H2_type"/>
</dbReference>
<keyword evidence="1" id="KW-0433">Leucine-rich repeat</keyword>
<gene>
    <name evidence="4" type="ORF">ONB1V03_LOCUS610</name>
</gene>
<evidence type="ECO:0000256" key="1">
    <source>
        <dbReference type="ARBA" id="ARBA00022614"/>
    </source>
</evidence>
<feature type="domain" description="C2H2-type" evidence="3">
    <location>
        <begin position="225"/>
        <end position="256"/>
    </location>
</feature>
<sequence>MNEAEALASQLPLTQIGAIPLEDIIGEIPESRCLQMYTNFKSGEQCVTENCKFKGNEHNHCKGCEFCASNLDQLLEHAKTHITQDEATPLIFEESDDGTVCTKECEYYQKERHYHCRMYGCSCAVPISDTSFKKLDHYLMHEQQQLKRKPWPSGEQCVTENCKLKGNEHNHCKGCEFCASNLDQLLEHAKTHITQDEATPLIFEESDDGTVCTKECEYYQKERHYHCRMYGCSCAVPISDTSFKKLDHYLMHEQQHNPKIPCNEFSDIDYQLWAEDANDCDDYCLKNRINIKALIYSVTLCLSITQILSVCPQQSLLNPCKCENDRILCDGNEDLDLVELFARLNHSLDNDSKHFQTFNLRNKAITELKDNTFQGITFDNIYIQYANSLQFIHRNAFDANYLLTKTLLISNNPVLSSPEPMVIFDILSQFVNIESINFSHNNVTDIPSDAFRPINGYQNKLTSLSLSGDFKHLGDNAFASLNSLQSLSVDQSSIDYIPEKAFAFNQPSKQRLDLHLFNSPYINSSSFAVNSLTNIKRETYLDLQVFKWPNPITYLDEKVFGAFLDAHYANQVNIGGQYVNCTDCRTAWVRNIYKNYDRILGFMCTG</sequence>
<reference evidence="4" key="1">
    <citation type="submission" date="2020-11" db="EMBL/GenBank/DDBJ databases">
        <authorList>
            <person name="Tran Van P."/>
        </authorList>
    </citation>
    <scope>NUCLEOTIDE SEQUENCE</scope>
</reference>
<feature type="domain" description="C2H2-type" evidence="3">
    <location>
        <begin position="114"/>
        <end position="141"/>
    </location>
</feature>
<feature type="domain" description="C2H2-type" evidence="3">
    <location>
        <begin position="170"/>
        <end position="192"/>
    </location>
</feature>
<dbReference type="Pfam" id="PF13306">
    <property type="entry name" value="LRR_5"/>
    <property type="match status" value="2"/>
</dbReference>
<feature type="non-terminal residue" evidence="4">
    <location>
        <position position="1"/>
    </location>
</feature>
<dbReference type="InterPro" id="IPR001611">
    <property type="entry name" value="Leu-rich_rpt"/>
</dbReference>
<protein>
    <recommendedName>
        <fullName evidence="3">C2H2-type domain-containing protein</fullName>
    </recommendedName>
</protein>
<evidence type="ECO:0000256" key="2">
    <source>
        <dbReference type="ARBA" id="ARBA00022737"/>
    </source>
</evidence>
<dbReference type="PANTHER" id="PTHR24366">
    <property type="entry name" value="IG(IMMUNOGLOBULIN) AND LRR(LEUCINE RICH REPEAT) DOMAINS"/>
    <property type="match status" value="1"/>
</dbReference>
<organism evidence="4">
    <name type="scientific">Oppiella nova</name>
    <dbReference type="NCBI Taxonomy" id="334625"/>
    <lineage>
        <taxon>Eukaryota</taxon>
        <taxon>Metazoa</taxon>
        <taxon>Ecdysozoa</taxon>
        <taxon>Arthropoda</taxon>
        <taxon>Chelicerata</taxon>
        <taxon>Arachnida</taxon>
        <taxon>Acari</taxon>
        <taxon>Acariformes</taxon>
        <taxon>Sarcoptiformes</taxon>
        <taxon>Oribatida</taxon>
        <taxon>Brachypylina</taxon>
        <taxon>Oppioidea</taxon>
        <taxon>Oppiidae</taxon>
        <taxon>Oppiella</taxon>
    </lineage>
</organism>
<dbReference type="InterPro" id="IPR026906">
    <property type="entry name" value="LRR_5"/>
</dbReference>
<dbReference type="AlphaFoldDB" id="A0A7R9L8M0"/>
<evidence type="ECO:0000313" key="5">
    <source>
        <dbReference type="Proteomes" id="UP000728032"/>
    </source>
</evidence>
<dbReference type="InterPro" id="IPR003591">
    <property type="entry name" value="Leu-rich_rpt_typical-subtyp"/>
</dbReference>
<dbReference type="EMBL" id="CAJPVJ010000049">
    <property type="protein sequence ID" value="CAG2159623.1"/>
    <property type="molecule type" value="Genomic_DNA"/>
</dbReference>
<dbReference type="Gene3D" id="3.80.10.10">
    <property type="entry name" value="Ribonuclease Inhibitor"/>
    <property type="match status" value="1"/>
</dbReference>
<evidence type="ECO:0000259" key="3">
    <source>
        <dbReference type="SMART" id="SM00355"/>
    </source>
</evidence>
<dbReference type="SMART" id="SM00355">
    <property type="entry name" value="ZnF_C2H2"/>
    <property type="match status" value="4"/>
</dbReference>
<proteinExistence type="predicted"/>
<dbReference type="PROSITE" id="PS51450">
    <property type="entry name" value="LRR"/>
    <property type="match status" value="1"/>
</dbReference>
<keyword evidence="5" id="KW-1185">Reference proteome</keyword>
<evidence type="ECO:0000313" key="4">
    <source>
        <dbReference type="EMBL" id="CAD7637100.1"/>
    </source>
</evidence>